<dbReference type="GO" id="GO:0005997">
    <property type="term" value="P:xylulose metabolic process"/>
    <property type="evidence" value="ECO:0007669"/>
    <property type="project" value="TreeGrafter"/>
</dbReference>
<dbReference type="PROSITE" id="PS00061">
    <property type="entry name" value="ADH_SHORT"/>
    <property type="match status" value="1"/>
</dbReference>
<gene>
    <name evidence="5" type="ORF">FVE85_3409</name>
</gene>
<comment type="subunit">
    <text evidence="2">Homotetramer.</text>
</comment>
<dbReference type="InterPro" id="IPR057326">
    <property type="entry name" value="KR_dom"/>
</dbReference>
<dbReference type="GO" id="GO:0050038">
    <property type="term" value="F:L-xylulose reductase (NADPH) activity"/>
    <property type="evidence" value="ECO:0007669"/>
    <property type="project" value="TreeGrafter"/>
</dbReference>
<dbReference type="InterPro" id="IPR002347">
    <property type="entry name" value="SDR_fam"/>
</dbReference>
<evidence type="ECO:0000259" key="4">
    <source>
        <dbReference type="SMART" id="SM00822"/>
    </source>
</evidence>
<organism evidence="5 6">
    <name type="scientific">Porphyridium purpureum</name>
    <name type="common">Red alga</name>
    <name type="synonym">Porphyridium cruentum</name>
    <dbReference type="NCBI Taxonomy" id="35688"/>
    <lineage>
        <taxon>Eukaryota</taxon>
        <taxon>Rhodophyta</taxon>
        <taxon>Bangiophyceae</taxon>
        <taxon>Porphyridiales</taxon>
        <taxon>Porphyridiaceae</taxon>
        <taxon>Porphyridium</taxon>
    </lineage>
</organism>
<evidence type="ECO:0000256" key="1">
    <source>
        <dbReference type="ARBA" id="ARBA00006484"/>
    </source>
</evidence>
<dbReference type="PANTHER" id="PTHR44252">
    <property type="entry name" value="D-ERYTHRULOSE REDUCTASE"/>
    <property type="match status" value="1"/>
</dbReference>
<dbReference type="GO" id="GO:0004090">
    <property type="term" value="F:carbonyl reductase (NADPH) activity"/>
    <property type="evidence" value="ECO:0007669"/>
    <property type="project" value="TreeGrafter"/>
</dbReference>
<dbReference type="Proteomes" id="UP000324585">
    <property type="component" value="Unassembled WGS sequence"/>
</dbReference>
<dbReference type="AlphaFoldDB" id="A0A5J4YVE1"/>
<accession>A0A5J4YVE1</accession>
<dbReference type="EMBL" id="VRMN01000004">
    <property type="protein sequence ID" value="KAA8495168.1"/>
    <property type="molecule type" value="Genomic_DNA"/>
</dbReference>
<dbReference type="InterPro" id="IPR036291">
    <property type="entry name" value="NAD(P)-bd_dom_sf"/>
</dbReference>
<keyword evidence="6" id="KW-1185">Reference proteome</keyword>
<dbReference type="InterPro" id="IPR020904">
    <property type="entry name" value="Sc_DH/Rdtase_CS"/>
</dbReference>
<dbReference type="InterPro" id="IPR051737">
    <property type="entry name" value="L-xylulose/Carbonyl_redctase"/>
</dbReference>
<dbReference type="SMART" id="SM00822">
    <property type="entry name" value="PKS_KR"/>
    <property type="match status" value="1"/>
</dbReference>
<evidence type="ECO:0000313" key="6">
    <source>
        <dbReference type="Proteomes" id="UP000324585"/>
    </source>
</evidence>
<reference evidence="6" key="1">
    <citation type="journal article" date="2019" name="Nat. Commun.">
        <title>Expansion of phycobilisome linker gene families in mesophilic red algae.</title>
        <authorList>
            <person name="Lee J."/>
            <person name="Kim D."/>
            <person name="Bhattacharya D."/>
            <person name="Yoon H.S."/>
        </authorList>
    </citation>
    <scope>NUCLEOTIDE SEQUENCE [LARGE SCALE GENOMIC DNA]</scope>
    <source>
        <strain evidence="6">CCMP 1328</strain>
    </source>
</reference>
<evidence type="ECO:0000256" key="2">
    <source>
        <dbReference type="ARBA" id="ARBA00011881"/>
    </source>
</evidence>
<dbReference type="PRINTS" id="PR00081">
    <property type="entry name" value="GDHRDH"/>
</dbReference>
<keyword evidence="3" id="KW-0521">NADP</keyword>
<feature type="domain" description="Ketoreductase" evidence="4">
    <location>
        <begin position="150"/>
        <end position="322"/>
    </location>
</feature>
<evidence type="ECO:0000256" key="3">
    <source>
        <dbReference type="ARBA" id="ARBA00022857"/>
    </source>
</evidence>
<dbReference type="PANTHER" id="PTHR44252:SF3">
    <property type="entry name" value="D-ERYTHRULOSE REDUCTASE-RELATED"/>
    <property type="match status" value="1"/>
</dbReference>
<dbReference type="Gene3D" id="3.40.50.720">
    <property type="entry name" value="NAD(P)-binding Rossmann-like Domain"/>
    <property type="match status" value="1"/>
</dbReference>
<dbReference type="NCBIfam" id="NF005559">
    <property type="entry name" value="PRK07231.1"/>
    <property type="match status" value="1"/>
</dbReference>
<protein>
    <submittedName>
        <fullName evidence="5">L-xylulose reductase</fullName>
    </submittedName>
</protein>
<dbReference type="OMA" id="NAICPFY"/>
<dbReference type="FunFam" id="3.40.50.720:FF:000084">
    <property type="entry name" value="Short-chain dehydrogenase reductase"/>
    <property type="match status" value="1"/>
</dbReference>
<comment type="similarity">
    <text evidence="1">Belongs to the short-chain dehydrogenases/reductases (SDR) family.</text>
</comment>
<dbReference type="Pfam" id="PF13561">
    <property type="entry name" value="adh_short_C2"/>
    <property type="match status" value="1"/>
</dbReference>
<name>A0A5J4YVE1_PORPP</name>
<comment type="caution">
    <text evidence="5">The sequence shown here is derived from an EMBL/GenBank/DDBJ whole genome shotgun (WGS) entry which is preliminary data.</text>
</comment>
<dbReference type="GO" id="GO:0006006">
    <property type="term" value="P:glucose metabolic process"/>
    <property type="evidence" value="ECO:0007669"/>
    <property type="project" value="TreeGrafter"/>
</dbReference>
<dbReference type="OrthoDB" id="836at2759"/>
<dbReference type="SUPFAM" id="SSF51735">
    <property type="entry name" value="NAD(P)-binding Rossmann-fold domains"/>
    <property type="match status" value="1"/>
</dbReference>
<dbReference type="PRINTS" id="PR00080">
    <property type="entry name" value="SDRFAMILY"/>
</dbReference>
<evidence type="ECO:0000313" key="5">
    <source>
        <dbReference type="EMBL" id="KAA8495168.1"/>
    </source>
</evidence>
<sequence>MVRSWRIAELAQSISRPTATQGIDSSDVQRFHFGQFGYSRIAQECWSPKTFLALQYTRVSSGDMAFVSVRVPVAAPPLSPSVAAGAGVAQAACAHEPAYLSWRSRSKARAHARGFGNGCSERSGRGSNRFVLSAIASSADYLARHDLSGRTAVVTGGNRGIGAAISHALAAHGADVLIVARDEASSLEVLRELRETHGVQGAFVACDLSDAASVARVTPQCVAASPSTLNILVNNAGVALLAPLRDASVVDWDTTMAVNLRAPYILAQHLATHMMDAGTAGAIVNVSSAAGKGALHEHGAYCTSKAALNMLTKVMALEWGPSGVRTNAVCPTVILTDMGQKVWGPTEKAAPMLARIPLGRFGQPYEVGDLVAYLCSDAASLINGQLISADGGFSVQ</sequence>
<dbReference type="CDD" id="cd05233">
    <property type="entry name" value="SDR_c"/>
    <property type="match status" value="1"/>
</dbReference>
<proteinExistence type="inferred from homology"/>